<protein>
    <recommendedName>
        <fullName evidence="3">Haloacid dehalogenase-like hydrolase domain-containing protein 3</fullName>
    </recommendedName>
</protein>
<sequence length="258" mass="28992">MSPIRLVTFDALHTLIIPRLPIHVQYSQVFQPYLGTLEPDSIKKSFKVALRTLQAEYPAYAQGSERWWSEVIRKTALAAGADADKLQASLPVIVRLLLKRFSSKEGYKAFDDTNETLSRLRNELGVATAVISNADSRLRSVLMDLEFPPFLDPIILSEEEGVEKPASTIFHRTIQYVNEQKLEYQKVVKPSECLHVGDELIGDYQGATSAGMHALLLRRLGPEGEQAHKETDESLSNVHVINGLSEVVNFVRHQNRTI</sequence>
<organism evidence="1 2">
    <name type="scientific">Amanita thiersii Skay4041</name>
    <dbReference type="NCBI Taxonomy" id="703135"/>
    <lineage>
        <taxon>Eukaryota</taxon>
        <taxon>Fungi</taxon>
        <taxon>Dikarya</taxon>
        <taxon>Basidiomycota</taxon>
        <taxon>Agaricomycotina</taxon>
        <taxon>Agaricomycetes</taxon>
        <taxon>Agaricomycetidae</taxon>
        <taxon>Agaricales</taxon>
        <taxon>Pluteineae</taxon>
        <taxon>Amanitaceae</taxon>
        <taxon>Amanita</taxon>
    </lineage>
</organism>
<dbReference type="AlphaFoldDB" id="A0A2A9NV79"/>
<dbReference type="PANTHER" id="PTHR46191">
    <property type="match status" value="1"/>
</dbReference>
<keyword evidence="2" id="KW-1185">Reference proteome</keyword>
<dbReference type="InterPro" id="IPR036412">
    <property type="entry name" value="HAD-like_sf"/>
</dbReference>
<dbReference type="InterPro" id="IPR051828">
    <property type="entry name" value="HAD-like_hydrolase_domain"/>
</dbReference>
<dbReference type="Gene3D" id="1.10.150.720">
    <property type="entry name" value="Haloacid dehalogenase-like hydrolase"/>
    <property type="match status" value="1"/>
</dbReference>
<accession>A0A2A9NV79</accession>
<dbReference type="SFLD" id="SFLDG01129">
    <property type="entry name" value="C1.5:_HAD__Beta-PGM__Phosphata"/>
    <property type="match status" value="1"/>
</dbReference>
<dbReference type="SFLD" id="SFLDS00003">
    <property type="entry name" value="Haloacid_Dehalogenase"/>
    <property type="match status" value="1"/>
</dbReference>
<dbReference type="GO" id="GO:0005634">
    <property type="term" value="C:nucleus"/>
    <property type="evidence" value="ECO:0007669"/>
    <property type="project" value="TreeGrafter"/>
</dbReference>
<gene>
    <name evidence="1" type="ORF">AMATHDRAFT_142395</name>
</gene>
<evidence type="ECO:0008006" key="3">
    <source>
        <dbReference type="Google" id="ProtNLM"/>
    </source>
</evidence>
<dbReference type="OrthoDB" id="444127at2759"/>
<dbReference type="PANTHER" id="PTHR46191:SF2">
    <property type="entry name" value="HALOACID DEHALOGENASE-LIKE HYDROLASE DOMAIN-CONTAINING PROTEIN 3"/>
    <property type="match status" value="1"/>
</dbReference>
<name>A0A2A9NV79_9AGAR</name>
<dbReference type="STRING" id="703135.A0A2A9NV79"/>
<dbReference type="SUPFAM" id="SSF56784">
    <property type="entry name" value="HAD-like"/>
    <property type="match status" value="1"/>
</dbReference>
<dbReference type="GO" id="GO:0016791">
    <property type="term" value="F:phosphatase activity"/>
    <property type="evidence" value="ECO:0007669"/>
    <property type="project" value="UniProtKB-ARBA"/>
</dbReference>
<dbReference type="InterPro" id="IPR006439">
    <property type="entry name" value="HAD-SF_hydro_IA"/>
</dbReference>
<dbReference type="EMBL" id="KZ301987">
    <property type="protein sequence ID" value="PFH51562.1"/>
    <property type="molecule type" value="Genomic_DNA"/>
</dbReference>
<dbReference type="InterPro" id="IPR044924">
    <property type="entry name" value="HAD-SF_hydro_IA_REG-2-like_cap"/>
</dbReference>
<dbReference type="Pfam" id="PF00702">
    <property type="entry name" value="Hydrolase"/>
    <property type="match status" value="1"/>
</dbReference>
<proteinExistence type="predicted"/>
<dbReference type="Proteomes" id="UP000242287">
    <property type="component" value="Unassembled WGS sequence"/>
</dbReference>
<evidence type="ECO:0000313" key="1">
    <source>
        <dbReference type="EMBL" id="PFH51562.1"/>
    </source>
</evidence>
<dbReference type="NCBIfam" id="TIGR01549">
    <property type="entry name" value="HAD-SF-IA-v1"/>
    <property type="match status" value="1"/>
</dbReference>
<reference evidence="1 2" key="1">
    <citation type="submission" date="2014-02" db="EMBL/GenBank/DDBJ databases">
        <title>Transposable element dynamics among asymbiotic and ectomycorrhizal Amanita fungi.</title>
        <authorList>
            <consortium name="DOE Joint Genome Institute"/>
            <person name="Hess J."/>
            <person name="Skrede I."/>
            <person name="Wolfe B."/>
            <person name="LaButti K."/>
            <person name="Ohm R.A."/>
            <person name="Grigoriev I.V."/>
            <person name="Pringle A."/>
        </authorList>
    </citation>
    <scope>NUCLEOTIDE SEQUENCE [LARGE SCALE GENOMIC DNA]</scope>
    <source>
        <strain evidence="1 2">SKay4041</strain>
    </source>
</reference>
<dbReference type="Gene3D" id="3.40.50.1000">
    <property type="entry name" value="HAD superfamily/HAD-like"/>
    <property type="match status" value="1"/>
</dbReference>
<evidence type="ECO:0000313" key="2">
    <source>
        <dbReference type="Proteomes" id="UP000242287"/>
    </source>
</evidence>
<dbReference type="InterPro" id="IPR023214">
    <property type="entry name" value="HAD_sf"/>
</dbReference>